<keyword evidence="3" id="KW-1185">Reference proteome</keyword>
<protein>
    <submittedName>
        <fullName evidence="2">Uncharacterized protein</fullName>
    </submittedName>
</protein>
<comment type="caution">
    <text evidence="2">The sequence shown here is derived from an EMBL/GenBank/DDBJ whole genome shotgun (WGS) entry which is preliminary data.</text>
</comment>
<proteinExistence type="predicted"/>
<dbReference type="EMBL" id="JAWQEG010000685">
    <property type="protein sequence ID" value="KAK3886609.1"/>
    <property type="molecule type" value="Genomic_DNA"/>
</dbReference>
<accession>A0AAE1G7C1</accession>
<organism evidence="2 3">
    <name type="scientific">Petrolisthes cinctipes</name>
    <name type="common">Flat porcelain crab</name>
    <dbReference type="NCBI Taxonomy" id="88211"/>
    <lineage>
        <taxon>Eukaryota</taxon>
        <taxon>Metazoa</taxon>
        <taxon>Ecdysozoa</taxon>
        <taxon>Arthropoda</taxon>
        <taxon>Crustacea</taxon>
        <taxon>Multicrustacea</taxon>
        <taxon>Malacostraca</taxon>
        <taxon>Eumalacostraca</taxon>
        <taxon>Eucarida</taxon>
        <taxon>Decapoda</taxon>
        <taxon>Pleocyemata</taxon>
        <taxon>Anomura</taxon>
        <taxon>Galatheoidea</taxon>
        <taxon>Porcellanidae</taxon>
        <taxon>Petrolisthes</taxon>
    </lineage>
</organism>
<evidence type="ECO:0000313" key="3">
    <source>
        <dbReference type="Proteomes" id="UP001286313"/>
    </source>
</evidence>
<evidence type="ECO:0000313" key="2">
    <source>
        <dbReference type="EMBL" id="KAK3886609.1"/>
    </source>
</evidence>
<reference evidence="2" key="1">
    <citation type="submission" date="2023-10" db="EMBL/GenBank/DDBJ databases">
        <title>Genome assemblies of two species of porcelain crab, Petrolisthes cinctipes and Petrolisthes manimaculis (Anomura: Porcellanidae).</title>
        <authorList>
            <person name="Angst P."/>
        </authorList>
    </citation>
    <scope>NUCLEOTIDE SEQUENCE</scope>
    <source>
        <strain evidence="2">PB745_01</strain>
        <tissue evidence="2">Gill</tissue>
    </source>
</reference>
<name>A0AAE1G7C1_PETCI</name>
<feature type="region of interest" description="Disordered" evidence="1">
    <location>
        <begin position="102"/>
        <end position="137"/>
    </location>
</feature>
<sequence length="137" mass="15400">MPPRLSCPRTTTRLLVTWPRLPRNATRAPPMPPRISHTDDLTAPHYTSTRALDHNTATYLATMPLLPTKQLPAPTFMPSHHTTCTLLCVEDLVSGDNYLVDSESKGSCLRDMPSKSSRKESHQKGKWQLDHSERAEV</sequence>
<dbReference type="Proteomes" id="UP001286313">
    <property type="component" value="Unassembled WGS sequence"/>
</dbReference>
<evidence type="ECO:0000256" key="1">
    <source>
        <dbReference type="SAM" id="MobiDB-lite"/>
    </source>
</evidence>
<gene>
    <name evidence="2" type="ORF">Pcinc_009256</name>
</gene>
<feature type="compositionally biased region" description="Basic and acidic residues" evidence="1">
    <location>
        <begin position="117"/>
        <end position="137"/>
    </location>
</feature>
<dbReference type="AlphaFoldDB" id="A0AAE1G7C1"/>